<feature type="signal peptide" evidence="1">
    <location>
        <begin position="1"/>
        <end position="27"/>
    </location>
</feature>
<keyword evidence="3" id="KW-1185">Reference proteome</keyword>
<dbReference type="RefSeq" id="WP_085493394.1">
    <property type="nucleotide sequence ID" value="NZ_FXAZ01000001.1"/>
</dbReference>
<organism evidence="2 3">
    <name type="scientific">Paenibacillus aquistagni</name>
    <dbReference type="NCBI Taxonomy" id="1852522"/>
    <lineage>
        <taxon>Bacteria</taxon>
        <taxon>Bacillati</taxon>
        <taxon>Bacillota</taxon>
        <taxon>Bacilli</taxon>
        <taxon>Bacillales</taxon>
        <taxon>Paenibacillaceae</taxon>
        <taxon>Paenibacillus</taxon>
    </lineage>
</organism>
<proteinExistence type="predicted"/>
<gene>
    <name evidence="2" type="ORF">SAMN06295960_1227</name>
</gene>
<evidence type="ECO:0000313" key="3">
    <source>
        <dbReference type="Proteomes" id="UP000193834"/>
    </source>
</evidence>
<protein>
    <submittedName>
        <fullName evidence="2">Uncharacterized protein</fullName>
    </submittedName>
</protein>
<dbReference type="EMBL" id="FXAZ01000001">
    <property type="protein sequence ID" value="SMG22800.1"/>
    <property type="molecule type" value="Genomic_DNA"/>
</dbReference>
<evidence type="ECO:0000256" key="1">
    <source>
        <dbReference type="SAM" id="SignalP"/>
    </source>
</evidence>
<keyword evidence="1" id="KW-0732">Signal</keyword>
<sequence length="109" mass="11948">MLKVKRAIKCLSVTAILLSTMSGIASAANHVSTTGQSMPQAPITAAVMQKKYVTGITRDFAKDASIPATTLHSFTDARGQWAGVLDRYDIKDMGAYYRAYYQGYVYLED</sequence>
<dbReference type="Proteomes" id="UP000193834">
    <property type="component" value="Unassembled WGS sequence"/>
</dbReference>
<dbReference type="OrthoDB" id="9951184at2"/>
<name>A0A1X7J5M6_9BACL</name>
<feature type="chain" id="PRO_5012575473" evidence="1">
    <location>
        <begin position="28"/>
        <end position="109"/>
    </location>
</feature>
<dbReference type="AlphaFoldDB" id="A0A1X7J5M6"/>
<accession>A0A1X7J5M6</accession>
<evidence type="ECO:0000313" key="2">
    <source>
        <dbReference type="EMBL" id="SMG22800.1"/>
    </source>
</evidence>
<reference evidence="2 3" key="1">
    <citation type="submission" date="2017-04" db="EMBL/GenBank/DDBJ databases">
        <authorList>
            <person name="Afonso C.L."/>
            <person name="Miller P.J."/>
            <person name="Scott M.A."/>
            <person name="Spackman E."/>
            <person name="Goraichik I."/>
            <person name="Dimitrov K.M."/>
            <person name="Suarez D.L."/>
            <person name="Swayne D.E."/>
        </authorList>
    </citation>
    <scope>NUCLEOTIDE SEQUENCE [LARGE SCALE GENOMIC DNA]</scope>
    <source>
        <strain evidence="2 3">11</strain>
    </source>
</reference>